<accession>A0A6J5KGG6</accession>
<proteinExistence type="predicted"/>
<dbReference type="Pfam" id="PF00149">
    <property type="entry name" value="Metallophos"/>
    <property type="match status" value="1"/>
</dbReference>
<protein>
    <submittedName>
        <fullName evidence="2">Calcineurin-like phosphoesterase domain, ApaH type</fullName>
    </submittedName>
</protein>
<feature type="domain" description="Calcineurin-like phosphoesterase" evidence="1">
    <location>
        <begin position="74"/>
        <end position="239"/>
    </location>
</feature>
<evidence type="ECO:0000313" key="2">
    <source>
        <dbReference type="EMBL" id="CAB4121064.1"/>
    </source>
</evidence>
<sequence length="316" mass="35863">MTHPRCSDDDFIRMFKNLGSMTLVAKELGIALRSAQTRRVNIEKRYGIELRAAETQVRIKEMEFLEHTMDDGIIATCSDLHCWPGELTTAQKAFLATVKNMKPAIVCLNGDIFDGAKASRWGSAEWNTLPSVNDELRACREYLAQIKAVAPKKARFIFVMGNHDNRFIRKLCEGSPEFSGVFGFDLRDHFPGWEFCYRFTVNPGKDSMTDFVHNWANGTHAAYNNVLRSGCNYVTGHTHRLLDRPFMDRTGRRYGIETGTLTDIDGPQSYYVAGRPVDWGSGFPVLTFKQGRLLRPEYVDVIGKNTISFRSQIVKV</sequence>
<dbReference type="GO" id="GO:0016787">
    <property type="term" value="F:hydrolase activity"/>
    <property type="evidence" value="ECO:0007669"/>
    <property type="project" value="InterPro"/>
</dbReference>
<reference evidence="2" key="1">
    <citation type="submission" date="2020-04" db="EMBL/GenBank/DDBJ databases">
        <authorList>
            <person name="Chiriac C."/>
            <person name="Salcher M."/>
            <person name="Ghai R."/>
            <person name="Kavagutti S V."/>
        </authorList>
    </citation>
    <scope>NUCLEOTIDE SEQUENCE</scope>
</reference>
<name>A0A6J5KGG6_9CAUD</name>
<dbReference type="EMBL" id="LR796141">
    <property type="protein sequence ID" value="CAB4121064.1"/>
    <property type="molecule type" value="Genomic_DNA"/>
</dbReference>
<organism evidence="2">
    <name type="scientific">uncultured Caudovirales phage</name>
    <dbReference type="NCBI Taxonomy" id="2100421"/>
    <lineage>
        <taxon>Viruses</taxon>
        <taxon>Duplodnaviria</taxon>
        <taxon>Heunggongvirae</taxon>
        <taxon>Uroviricota</taxon>
        <taxon>Caudoviricetes</taxon>
        <taxon>Peduoviridae</taxon>
        <taxon>Maltschvirus</taxon>
        <taxon>Maltschvirus maltsch</taxon>
    </lineage>
</organism>
<gene>
    <name evidence="2" type="ORF">UFOVP7_31</name>
</gene>
<dbReference type="InterPro" id="IPR029052">
    <property type="entry name" value="Metallo-depent_PP-like"/>
</dbReference>
<evidence type="ECO:0000259" key="1">
    <source>
        <dbReference type="Pfam" id="PF00149"/>
    </source>
</evidence>
<dbReference type="Gene3D" id="3.60.21.10">
    <property type="match status" value="1"/>
</dbReference>
<dbReference type="SUPFAM" id="SSF56300">
    <property type="entry name" value="Metallo-dependent phosphatases"/>
    <property type="match status" value="1"/>
</dbReference>
<dbReference type="InterPro" id="IPR004843">
    <property type="entry name" value="Calcineurin-like_PHP"/>
</dbReference>